<feature type="compositionally biased region" description="Basic residues" evidence="1">
    <location>
        <begin position="169"/>
        <end position="178"/>
    </location>
</feature>
<protein>
    <submittedName>
        <fullName evidence="2">Uncharacterized protein</fullName>
    </submittedName>
</protein>
<feature type="compositionally biased region" description="Basic residues" evidence="1">
    <location>
        <begin position="372"/>
        <end position="384"/>
    </location>
</feature>
<feature type="compositionally biased region" description="Basic and acidic residues" evidence="1">
    <location>
        <begin position="452"/>
        <end position="467"/>
    </location>
</feature>
<evidence type="ECO:0000313" key="3">
    <source>
        <dbReference type="Proteomes" id="UP000193922"/>
    </source>
</evidence>
<gene>
    <name evidence="2" type="ORF">DL89DRAFT_29329</name>
</gene>
<dbReference type="GeneID" id="63807024"/>
<reference evidence="2 3" key="1">
    <citation type="submission" date="2016-07" db="EMBL/GenBank/DDBJ databases">
        <title>Pervasive Adenine N6-methylation of Active Genes in Fungi.</title>
        <authorList>
            <consortium name="DOE Joint Genome Institute"/>
            <person name="Mondo S.J."/>
            <person name="Dannebaum R.O."/>
            <person name="Kuo R.C."/>
            <person name="Labutti K."/>
            <person name="Haridas S."/>
            <person name="Kuo A."/>
            <person name="Salamov A."/>
            <person name="Ahrendt S.R."/>
            <person name="Lipzen A."/>
            <person name="Sullivan W."/>
            <person name="Andreopoulos W.B."/>
            <person name="Clum A."/>
            <person name="Lindquist E."/>
            <person name="Daum C."/>
            <person name="Ramamoorthy G.K."/>
            <person name="Gryganskyi A."/>
            <person name="Culley D."/>
            <person name="Magnuson J.K."/>
            <person name="James T.Y."/>
            <person name="O'Malley M.A."/>
            <person name="Stajich J.E."/>
            <person name="Spatafora J.W."/>
            <person name="Visel A."/>
            <person name="Grigoriev I.V."/>
        </authorList>
    </citation>
    <scope>NUCLEOTIDE SEQUENCE [LARGE SCALE GENOMIC DNA]</scope>
    <source>
        <strain evidence="2 3">ATCC 12442</strain>
    </source>
</reference>
<feature type="compositionally biased region" description="Low complexity" evidence="1">
    <location>
        <begin position="151"/>
        <end position="160"/>
    </location>
</feature>
<comment type="caution">
    <text evidence="2">The sequence shown here is derived from an EMBL/GenBank/DDBJ whole genome shotgun (WGS) entry which is preliminary data.</text>
</comment>
<dbReference type="EMBL" id="MCFD01000010">
    <property type="protein sequence ID" value="ORX68260.1"/>
    <property type="molecule type" value="Genomic_DNA"/>
</dbReference>
<feature type="compositionally biased region" description="Acidic residues" evidence="1">
    <location>
        <begin position="186"/>
        <end position="196"/>
    </location>
</feature>
<evidence type="ECO:0000313" key="2">
    <source>
        <dbReference type="EMBL" id="ORX68260.1"/>
    </source>
</evidence>
<dbReference type="OrthoDB" id="5585315at2759"/>
<feature type="compositionally biased region" description="Basic and acidic residues" evidence="1">
    <location>
        <begin position="254"/>
        <end position="268"/>
    </location>
</feature>
<dbReference type="RefSeq" id="XP_040742074.1">
    <property type="nucleotide sequence ID" value="XM_040890376.1"/>
</dbReference>
<feature type="compositionally biased region" description="Low complexity" evidence="1">
    <location>
        <begin position="75"/>
        <end position="91"/>
    </location>
</feature>
<sequence>MVTTRGSAPESAVPATPPAQTGEAASSRASPISHRLRSRDRSGASMESDTTAEFASPTEQLQKRAKLRSDDADEAATTTPTRRSTRSAAAKKSTDDAEAADETPTSRRGRRASARRTASNTSVEASDDTPTTPTRRTTRSTSRTPAKKSAAKPSADTSASEAVQVSSPRTRRAPRQSRKQTANEDSAGDGDVEMNEDLATPQMQDAPAAALPPPHPDLSGITSKLAAAAAVLDRAASADGNSVDEGSFHTAPESPEKKLKQLESKADEDISDLSDVEDPHFSDAPDATESVPKATHKKFDSDAESDNDEAPDVAPAKQPLAAADDESDDDDDDDAPEVVSTKKPLAAKVEEAQEDADQQDEADQDETDQQKPKKKHRRRHRKHAASAAVTDTVATAIEAVRESLNKPALVLPHEIPAQLRLTATEPKRTDASAPPKRAAAGQKLDASLLADFAKESGQHTRLSDDAPRKKRKHGSKKRAPEPARKGERFVSGIRVVASAPASRMSLLESLTQEVPKSVKRFSKEKHGGRRVPRSDPLEAIARSHGKPAVAFLRK</sequence>
<evidence type="ECO:0000256" key="1">
    <source>
        <dbReference type="SAM" id="MobiDB-lite"/>
    </source>
</evidence>
<dbReference type="AlphaFoldDB" id="A0A1Y1W3X5"/>
<feature type="compositionally biased region" description="Low complexity" evidence="1">
    <location>
        <begin position="226"/>
        <end position="238"/>
    </location>
</feature>
<feature type="compositionally biased region" description="Acidic residues" evidence="1">
    <location>
        <begin position="302"/>
        <end position="311"/>
    </location>
</feature>
<feature type="compositionally biased region" description="Basic residues" evidence="1">
    <location>
        <begin position="517"/>
        <end position="531"/>
    </location>
</feature>
<proteinExistence type="predicted"/>
<feature type="compositionally biased region" description="Acidic residues" evidence="1">
    <location>
        <begin position="352"/>
        <end position="367"/>
    </location>
</feature>
<feature type="region of interest" description="Disordered" evidence="1">
    <location>
        <begin position="1"/>
        <end position="392"/>
    </location>
</feature>
<feature type="compositionally biased region" description="Low complexity" evidence="1">
    <location>
        <begin position="129"/>
        <end position="144"/>
    </location>
</feature>
<accession>A0A1Y1W3X5</accession>
<feature type="compositionally biased region" description="Basic residues" evidence="1">
    <location>
        <begin position="468"/>
        <end position="477"/>
    </location>
</feature>
<dbReference type="Proteomes" id="UP000193922">
    <property type="component" value="Unassembled WGS sequence"/>
</dbReference>
<feature type="compositionally biased region" description="Polar residues" evidence="1">
    <location>
        <begin position="45"/>
        <end position="60"/>
    </location>
</feature>
<organism evidence="2 3">
    <name type="scientific">Linderina pennispora</name>
    <dbReference type="NCBI Taxonomy" id="61395"/>
    <lineage>
        <taxon>Eukaryota</taxon>
        <taxon>Fungi</taxon>
        <taxon>Fungi incertae sedis</taxon>
        <taxon>Zoopagomycota</taxon>
        <taxon>Kickxellomycotina</taxon>
        <taxon>Kickxellomycetes</taxon>
        <taxon>Kickxellales</taxon>
        <taxon>Kickxellaceae</taxon>
        <taxon>Linderina</taxon>
    </lineage>
</organism>
<feature type="region of interest" description="Disordered" evidence="1">
    <location>
        <begin position="517"/>
        <end position="536"/>
    </location>
</feature>
<feature type="compositionally biased region" description="Acidic residues" evidence="1">
    <location>
        <begin position="323"/>
        <end position="336"/>
    </location>
</feature>
<feature type="region of interest" description="Disordered" evidence="1">
    <location>
        <begin position="420"/>
        <end position="487"/>
    </location>
</feature>
<feature type="compositionally biased region" description="Basic and acidic residues" evidence="1">
    <location>
        <begin position="478"/>
        <end position="487"/>
    </location>
</feature>
<name>A0A1Y1W3X5_9FUNG</name>
<keyword evidence="3" id="KW-1185">Reference proteome</keyword>